<accession>A0A542YAA6</accession>
<dbReference type="PROSITE" id="PS51257">
    <property type="entry name" value="PROKAR_LIPOPROTEIN"/>
    <property type="match status" value="1"/>
</dbReference>
<sequence>MITKKCAAAGLGLIMATALLAGCSADAPAGPAVEEGEGLVIDGELIADADLFAAAQEEGSFVFYTGASEQSETVLAERFTKDTGVQVEIVRLAPNRLTERILSEQGAGQLGADVIRISGEDLTLAVADSGAFTPYDVPEEYVLPEGTKIDGGAYYRSFDRVYTVVYNNQLVDEADAPESWEDMLDDKFAGKLGITQVAAGGSTAALTRFQLDELGEDYLRDFAAMNPRIFDSAGALSDALARGEISVGSLPIATAYGAKVEGAPLTIVTPEEGAAAFSYYLGVTENAANTAAAQLFVNWSMSRAGQTASGEGGDYPVREDIPAPRAGDQELPAVDSGFLFRYDAEETLAHVEEDAALWREIFGYTG</sequence>
<comment type="caution">
    <text evidence="3">The sequence shown here is derived from an EMBL/GenBank/DDBJ whole genome shotgun (WGS) entry which is preliminary data.</text>
</comment>
<reference evidence="3 4" key="1">
    <citation type="submission" date="2019-06" db="EMBL/GenBank/DDBJ databases">
        <title>Sequencing the genomes of 1000 actinobacteria strains.</title>
        <authorList>
            <person name="Klenk H.-P."/>
        </authorList>
    </citation>
    <scope>NUCLEOTIDE SEQUENCE [LARGE SCALE GENOMIC DNA]</scope>
    <source>
        <strain evidence="3 4">DSM 26477</strain>
    </source>
</reference>
<dbReference type="SUPFAM" id="SSF53850">
    <property type="entry name" value="Periplasmic binding protein-like II"/>
    <property type="match status" value="1"/>
</dbReference>
<organism evidence="3 4">
    <name type="scientific">Homoserinimonas aerilata</name>
    <dbReference type="NCBI Taxonomy" id="1162970"/>
    <lineage>
        <taxon>Bacteria</taxon>
        <taxon>Bacillati</taxon>
        <taxon>Actinomycetota</taxon>
        <taxon>Actinomycetes</taxon>
        <taxon>Micrococcales</taxon>
        <taxon>Microbacteriaceae</taxon>
        <taxon>Homoserinimonas</taxon>
    </lineage>
</organism>
<dbReference type="EMBL" id="VFOM01000003">
    <property type="protein sequence ID" value="TQL45038.1"/>
    <property type="molecule type" value="Genomic_DNA"/>
</dbReference>
<feature type="signal peptide" evidence="2">
    <location>
        <begin position="1"/>
        <end position="21"/>
    </location>
</feature>
<dbReference type="Proteomes" id="UP000317998">
    <property type="component" value="Unassembled WGS sequence"/>
</dbReference>
<evidence type="ECO:0000313" key="3">
    <source>
        <dbReference type="EMBL" id="TQL45038.1"/>
    </source>
</evidence>
<keyword evidence="4" id="KW-1185">Reference proteome</keyword>
<gene>
    <name evidence="3" type="ORF">FB562_2448</name>
</gene>
<dbReference type="AlphaFoldDB" id="A0A542YAA6"/>
<dbReference type="Pfam" id="PF13416">
    <property type="entry name" value="SBP_bac_8"/>
    <property type="match status" value="1"/>
</dbReference>
<evidence type="ECO:0000313" key="4">
    <source>
        <dbReference type="Proteomes" id="UP000317998"/>
    </source>
</evidence>
<feature type="chain" id="PRO_5039433349" evidence="2">
    <location>
        <begin position="22"/>
        <end position="366"/>
    </location>
</feature>
<dbReference type="PANTHER" id="PTHR30006:SF24">
    <property type="entry name" value="SLL0237 PROTEIN"/>
    <property type="match status" value="1"/>
</dbReference>
<proteinExistence type="predicted"/>
<dbReference type="PANTHER" id="PTHR30006">
    <property type="entry name" value="THIAMINE-BINDING PERIPLASMIC PROTEIN-RELATED"/>
    <property type="match status" value="1"/>
</dbReference>
<name>A0A542YAA6_9MICO</name>
<dbReference type="RefSeq" id="WP_141881559.1">
    <property type="nucleotide sequence ID" value="NZ_VFOM01000003.1"/>
</dbReference>
<dbReference type="InterPro" id="IPR006059">
    <property type="entry name" value="SBP"/>
</dbReference>
<keyword evidence="1 2" id="KW-0732">Signal</keyword>
<dbReference type="OrthoDB" id="366726at2"/>
<dbReference type="Gene3D" id="3.40.190.10">
    <property type="entry name" value="Periplasmic binding protein-like II"/>
    <property type="match status" value="2"/>
</dbReference>
<protein>
    <submittedName>
        <fullName evidence="3">Iron(III) transport system substrate-binding protein</fullName>
    </submittedName>
</protein>
<evidence type="ECO:0000256" key="1">
    <source>
        <dbReference type="ARBA" id="ARBA00022729"/>
    </source>
</evidence>
<evidence type="ECO:0000256" key="2">
    <source>
        <dbReference type="SAM" id="SignalP"/>
    </source>
</evidence>